<sequence>MPATPSTSLAPCGTATVYNGDDLLNALAQLQTSHARVFITLAANASLPASPTPQREESSLDDAAPLIELYRNITLAGGVRPLAAGGTELDVRQRRNAFDLLVGAARRGLPQPVLVMADLQVRDEDGALSSVSRLSFMLSYNTSTSISSRVATHEYDMWTDLAPAGVAAGGGSGPPDLPLLPPSSFLAVASAAQLLQVLKTGVLLSHPVLLVGPAAGASVWLDAVNLPLLAGTANGSSSSSGSSSNSGSSNMGSITLMRLRAGGILAAPGWLQRQQPGALDSTRAALTSVLGLLLTFNSPEYQLMLCTVAATAAGPAAGAPATDGRTFASGSASSSRAAANASSLWQQVLCGLAGAGNATGGGALTTAAGFPAQLMSALAILLQGEMKAAGKSSTAAIIGGVVGGAVGLILLLGSVLAALVMWRRRKQHRLQQQDSTRGKGVTQDPTTATSVPLQHKRAAGDPRGCCLPRLGLKTVAVAAAATAPAAYTANSSSKQQRQCQQAQAAARPHQPPQVVIAVGSGNNGDDGTATAAATDAQPRPGTRTTTTTAAVDAATAASYGGHVVNGGAAAGGAAAVHGGGAAAAASRAPPQAADSLDFTLDSAGSKPPTQQATMFDMVMQRPAAAGGGERVAPSPEGGAAEPAAAAQPAAFTDAAKPPRDHRPQGPPSTADACANMENRIQQLKTVMQLVADSRRLERLASEVAIACSLSHPCLVTTYNYSLEQLPYGAQQGVHMAAADSNGWPAALPPPPLDPLGGHRDDADAALAVRLRLVMEFCEGGTLKDALLQGLFASEPPQNSLLSAASSIAVARGSVRAAAATDNYTGGGGDGGAGGDGDGGGGAISARQQRQQQYARLRHLVLPAATKESAGGAGVSPRQQTMAAAATAASRHSSSRRSSLEEKRPRVRNLPLALVAARDVLSGLSYLHACSVIHGDLNENNILLKRASPVLPVSAAAAVASVAAAEATAEAAALNTAAALALSTAGGSVTASALVALVGSGASDVAKPGLMRPDERMALWGRGSGSSRYSRPTAMRAAPDAPLSHPSPPLAAAVAHHHQRVSPGKPESALLTGAAWVGVEAGSLPAAAAAADVADVAAATAASAAGDGGGQPFPGVSQAAAGWRQPPPPPPPPLQLLQQPQDAALATLLADGRTPEQHGRSSIRAGYAAGAAAAAAAAAAGETADTTIPVIPAAAGAIQQTAVPDGSGGGGSSHAAYRTAAAVGGLGATATSSAILETSTPFTGSSSAASSSVSFMNALMAGHPQTRRMASGLPAAAAPVVPFSGGAAAAAAGLLLRPAAAAPRAPLQQAPGGDVGAEPPQAHQTAAGKGGGLLLAAAADSSSAHWSTSSDSTRSRGGYCHVGGRKQQHQLQAQEHGLQDQQLQQLQPLVSVDGEAHAGGATNKAAAPAVAPEGAHLLSTAASLQLQQLLWQARAAPEGSSYSSGVLSGGGRVGSSSAAMARTPAAAQTSTVVMAAAAELMRHVFKISDFGLSMHMQAENQTHISNAYQGTPFFTAPEVIMHGRLSPAADMYSFGVVLWLLLHGVSLRGAGVAVTLYRVSPIGPELLRRTSPDLPPAATQLLAECLDLDPGRRPTAVDAVQRITALLEEALGPALGAVLLSIERAMPHGQQH</sequence>
<dbReference type="GO" id="GO:0004674">
    <property type="term" value="F:protein serine/threonine kinase activity"/>
    <property type="evidence" value="ECO:0007669"/>
    <property type="project" value="TreeGrafter"/>
</dbReference>
<dbReference type="Pfam" id="PF00069">
    <property type="entry name" value="Pkinase"/>
    <property type="match status" value="1"/>
</dbReference>
<keyword evidence="2" id="KW-0812">Transmembrane</keyword>
<feature type="compositionally biased region" description="Low complexity" evidence="1">
    <location>
        <begin position="1343"/>
        <end position="1357"/>
    </location>
</feature>
<feature type="transmembrane region" description="Helical" evidence="2">
    <location>
        <begin position="396"/>
        <end position="422"/>
    </location>
</feature>
<reference evidence="4" key="1">
    <citation type="journal article" date="2020" name="bioRxiv">
        <title>Comparative genomics of Chlamydomonas.</title>
        <authorList>
            <person name="Craig R.J."/>
            <person name="Hasan A.R."/>
            <person name="Ness R.W."/>
            <person name="Keightley P.D."/>
        </authorList>
    </citation>
    <scope>NUCLEOTIDE SEQUENCE</scope>
    <source>
        <strain evidence="4">SAG 7.73</strain>
    </source>
</reference>
<feature type="compositionally biased region" description="Pro residues" evidence="1">
    <location>
        <begin position="1124"/>
        <end position="1133"/>
    </location>
</feature>
<dbReference type="EMBL" id="JAEHOC010000077">
    <property type="protein sequence ID" value="KAG2423557.1"/>
    <property type="molecule type" value="Genomic_DNA"/>
</dbReference>
<dbReference type="InterPro" id="IPR000719">
    <property type="entry name" value="Prot_kinase_dom"/>
</dbReference>
<feature type="region of interest" description="Disordered" evidence="1">
    <location>
        <begin position="428"/>
        <end position="459"/>
    </location>
</feature>
<feature type="compositionally biased region" description="Low complexity" evidence="1">
    <location>
        <begin position="1024"/>
        <end position="1053"/>
    </location>
</feature>
<feature type="compositionally biased region" description="Low complexity" evidence="1">
    <location>
        <begin position="487"/>
        <end position="508"/>
    </location>
</feature>
<feature type="region of interest" description="Disordered" evidence="1">
    <location>
        <begin position="1102"/>
        <end position="1136"/>
    </location>
</feature>
<feature type="region of interest" description="Disordered" evidence="1">
    <location>
        <begin position="487"/>
        <end position="545"/>
    </location>
</feature>
<keyword evidence="5" id="KW-1185">Reference proteome</keyword>
<gene>
    <name evidence="4" type="ORF">HXX76_015198</name>
</gene>
<organism evidence="4 5">
    <name type="scientific">Chlamydomonas incerta</name>
    <dbReference type="NCBI Taxonomy" id="51695"/>
    <lineage>
        <taxon>Eukaryota</taxon>
        <taxon>Viridiplantae</taxon>
        <taxon>Chlorophyta</taxon>
        <taxon>core chlorophytes</taxon>
        <taxon>Chlorophyceae</taxon>
        <taxon>CS clade</taxon>
        <taxon>Chlamydomonadales</taxon>
        <taxon>Chlamydomonadaceae</taxon>
        <taxon>Chlamydomonas</taxon>
    </lineage>
</organism>
<dbReference type="GO" id="GO:0005524">
    <property type="term" value="F:ATP binding"/>
    <property type="evidence" value="ECO:0007669"/>
    <property type="project" value="InterPro"/>
</dbReference>
<dbReference type="Gene3D" id="1.10.510.10">
    <property type="entry name" value="Transferase(Phosphotransferase) domain 1"/>
    <property type="match status" value="2"/>
</dbReference>
<dbReference type="PROSITE" id="PS50011">
    <property type="entry name" value="PROTEIN_KINASE_DOM"/>
    <property type="match status" value="1"/>
</dbReference>
<evidence type="ECO:0000313" key="4">
    <source>
        <dbReference type="EMBL" id="KAG2423557.1"/>
    </source>
</evidence>
<feature type="region of interest" description="Disordered" evidence="1">
    <location>
        <begin position="623"/>
        <end position="648"/>
    </location>
</feature>
<dbReference type="InterPro" id="IPR011009">
    <property type="entry name" value="Kinase-like_dom_sf"/>
</dbReference>
<feature type="compositionally biased region" description="Low complexity" evidence="1">
    <location>
        <begin position="632"/>
        <end position="648"/>
    </location>
</feature>
<proteinExistence type="predicted"/>
<evidence type="ECO:0000313" key="5">
    <source>
        <dbReference type="Proteomes" id="UP000650467"/>
    </source>
</evidence>
<dbReference type="SMART" id="SM00220">
    <property type="entry name" value="S_TKc"/>
    <property type="match status" value="1"/>
</dbReference>
<dbReference type="PANTHER" id="PTHR44329">
    <property type="entry name" value="SERINE/THREONINE-PROTEIN KINASE TNNI3K-RELATED"/>
    <property type="match status" value="1"/>
</dbReference>
<feature type="region of interest" description="Disordered" evidence="1">
    <location>
        <begin position="1020"/>
        <end position="1065"/>
    </location>
</feature>
<feature type="compositionally biased region" description="Polar residues" evidence="1">
    <location>
        <begin position="443"/>
        <end position="452"/>
    </location>
</feature>
<dbReference type="Proteomes" id="UP000650467">
    <property type="component" value="Unassembled WGS sequence"/>
</dbReference>
<feature type="region of interest" description="Disordered" evidence="1">
    <location>
        <begin position="653"/>
        <end position="672"/>
    </location>
</feature>
<feature type="region of interest" description="Disordered" evidence="1">
    <location>
        <begin position="1304"/>
        <end position="1326"/>
    </location>
</feature>
<name>A0A835SF10_CHLIN</name>
<feature type="compositionally biased region" description="Low complexity" evidence="1">
    <location>
        <begin position="1369"/>
        <end position="1379"/>
    </location>
</feature>
<accession>A0A835SF10</accession>
<feature type="compositionally biased region" description="Low complexity" evidence="1">
    <location>
        <begin position="523"/>
        <end position="545"/>
    </location>
</feature>
<evidence type="ECO:0000259" key="3">
    <source>
        <dbReference type="PROSITE" id="PS50011"/>
    </source>
</evidence>
<feature type="region of interest" description="Disordered" evidence="1">
    <location>
        <begin position="820"/>
        <end position="848"/>
    </location>
</feature>
<evidence type="ECO:0000256" key="2">
    <source>
        <dbReference type="SAM" id="Phobius"/>
    </source>
</evidence>
<dbReference type="SUPFAM" id="SSF56112">
    <property type="entry name" value="Protein kinase-like (PK-like)"/>
    <property type="match status" value="1"/>
</dbReference>
<keyword evidence="2" id="KW-1133">Transmembrane helix</keyword>
<comment type="caution">
    <text evidence="4">The sequence shown here is derived from an EMBL/GenBank/DDBJ whole genome shotgun (WGS) entry which is preliminary data.</text>
</comment>
<protein>
    <recommendedName>
        <fullName evidence="3">Protein kinase domain-containing protein</fullName>
    </recommendedName>
</protein>
<feature type="region of interest" description="Disordered" evidence="1">
    <location>
        <begin position="1343"/>
        <end position="1379"/>
    </location>
</feature>
<feature type="compositionally biased region" description="Low complexity" evidence="1">
    <location>
        <begin position="882"/>
        <end position="891"/>
    </location>
</feature>
<keyword evidence="2" id="KW-0472">Membrane</keyword>
<evidence type="ECO:0000256" key="1">
    <source>
        <dbReference type="SAM" id="MobiDB-lite"/>
    </source>
</evidence>
<feature type="region of interest" description="Disordered" evidence="1">
    <location>
        <begin position="867"/>
        <end position="904"/>
    </location>
</feature>
<dbReference type="PANTHER" id="PTHR44329:SF289">
    <property type="entry name" value="SERINE_THREONINE-PROTEIN KINASE VIK"/>
    <property type="match status" value="1"/>
</dbReference>
<feature type="domain" description="Protein kinase" evidence="3">
    <location>
        <begin position="1320"/>
        <end position="1606"/>
    </location>
</feature>
<feature type="compositionally biased region" description="Gly residues" evidence="1">
    <location>
        <begin position="824"/>
        <end position="842"/>
    </location>
</feature>
<dbReference type="InterPro" id="IPR051681">
    <property type="entry name" value="Ser/Thr_Kinases-Pseudokinases"/>
</dbReference>